<name>A0A0S2SY92_9CAUD</name>
<feature type="domain" description="DUF6651" evidence="3">
    <location>
        <begin position="127"/>
        <end position="224"/>
    </location>
</feature>
<protein>
    <recommendedName>
        <fullName evidence="3">DUF6651 domain-containing protein</fullName>
    </recommendedName>
</protein>
<organism evidence="4 5">
    <name type="scientific">Pseudomonas phage YMC11/02/R656</name>
    <dbReference type="NCBI Taxonomy" id="1755689"/>
    <lineage>
        <taxon>Viruses</taxon>
        <taxon>Duplodnaviria</taxon>
        <taxon>Heunggongvirae</taxon>
        <taxon>Uroviricota</taxon>
        <taxon>Caudoviricetes</taxon>
        <taxon>Bugaksanvirus</taxon>
        <taxon>Bugaksanvirus R656</taxon>
    </lineage>
</organism>
<evidence type="ECO:0000256" key="1">
    <source>
        <dbReference type="SAM" id="Coils"/>
    </source>
</evidence>
<dbReference type="InterPro" id="IPR046593">
    <property type="entry name" value="DUF6651"/>
</dbReference>
<reference evidence="4 5" key="1">
    <citation type="submission" date="2015-10" db="EMBL/GenBank/DDBJ databases">
        <title>Complete Genome Sequence of the Pseudomonas phage YMC11/02/R656_PAE_BP.</title>
        <authorList>
            <person name="Jeon J."/>
            <person name="Yong D."/>
            <person name="Lee K."/>
        </authorList>
    </citation>
    <scope>NUCLEOTIDE SEQUENCE [LARGE SCALE GENOMIC DNA]</scope>
</reference>
<keyword evidence="1" id="KW-0175">Coiled coil</keyword>
<feature type="region of interest" description="Disordered" evidence="2">
    <location>
        <begin position="215"/>
        <end position="243"/>
    </location>
</feature>
<dbReference type="KEGG" id="vg:26516130"/>
<accession>A0A0S2SY92</accession>
<dbReference type="EMBL" id="KT968831">
    <property type="protein sequence ID" value="ALP47898.1"/>
    <property type="molecule type" value="Genomic_DNA"/>
</dbReference>
<keyword evidence="5" id="KW-1185">Reference proteome</keyword>
<feature type="compositionally biased region" description="Gly residues" evidence="2">
    <location>
        <begin position="224"/>
        <end position="241"/>
    </location>
</feature>
<gene>
    <name evidence="4" type="ORF">BPPAER656_00770</name>
</gene>
<dbReference type="Pfam" id="PF20356">
    <property type="entry name" value="DUF6651"/>
    <property type="match status" value="1"/>
</dbReference>
<evidence type="ECO:0000256" key="2">
    <source>
        <dbReference type="SAM" id="MobiDB-lite"/>
    </source>
</evidence>
<sequence>MKLKLDENGNAVLQDGKPIYVHEDGKEAPFDAAAAVAKISALNREAQGHREAKEAAEARAKLFEGIDDPEAAVRALETVKNLKDGDLVTAGKVEEIKSAAKRAAEEQVQAAAKASAEREKQLQGDLEKLQGQLHNELIGGSFSRSKFIADKFAIPGDLVQARFGQAFRIEEGKVVAYDQAGNKIFSRSRPGEVADFDEALETLVDQYPYKDQILKGANQSGSGAPNGGTPANGGGLKGNFGGNREDRLAAIKSQFPDLAKA</sequence>
<dbReference type="Proteomes" id="UP000201818">
    <property type="component" value="Segment"/>
</dbReference>
<proteinExistence type="predicted"/>
<dbReference type="GeneID" id="26516130"/>
<evidence type="ECO:0000259" key="3">
    <source>
        <dbReference type="Pfam" id="PF20356"/>
    </source>
</evidence>
<evidence type="ECO:0000313" key="5">
    <source>
        <dbReference type="Proteomes" id="UP000201818"/>
    </source>
</evidence>
<dbReference type="RefSeq" id="YP_009187474.1">
    <property type="nucleotide sequence ID" value="NC_028657.1"/>
</dbReference>
<evidence type="ECO:0000313" key="4">
    <source>
        <dbReference type="EMBL" id="ALP47898.1"/>
    </source>
</evidence>
<feature type="coiled-coil region" evidence="1">
    <location>
        <begin position="101"/>
        <end position="132"/>
    </location>
</feature>
<dbReference type="OrthoDB" id="16618at10239"/>